<dbReference type="NCBIfam" id="NF006829">
    <property type="entry name" value="PRK09352.1"/>
    <property type="match status" value="1"/>
</dbReference>
<feature type="domain" description="Beta-ketoacyl-[acyl-carrier-protein] synthase III N-terminal" evidence="16">
    <location>
        <begin position="105"/>
        <end position="181"/>
    </location>
</feature>
<dbReference type="Gene3D" id="3.40.47.10">
    <property type="match status" value="1"/>
</dbReference>
<keyword evidence="8 14" id="KW-0275">Fatty acid biosynthesis</keyword>
<dbReference type="GO" id="GO:0033818">
    <property type="term" value="F:beta-ketoacyl-acyl-carrier-protein synthase III activity"/>
    <property type="evidence" value="ECO:0007669"/>
    <property type="project" value="UniProtKB-UniRule"/>
</dbReference>
<evidence type="ECO:0000256" key="5">
    <source>
        <dbReference type="ARBA" id="ARBA00022679"/>
    </source>
</evidence>
<comment type="catalytic activity">
    <reaction evidence="11">
        <text>(2S)-2-methylbutanoyl-CoA + malonyl-[ACP] + H(+) = (4S)-4-methyl-3-oxohexanoyl-[ACP] + CO2 + CoA</text>
        <dbReference type="Rhea" id="RHEA:42276"/>
        <dbReference type="Rhea" id="RHEA-COMP:9623"/>
        <dbReference type="Rhea" id="RHEA-COMP:17148"/>
        <dbReference type="ChEBI" id="CHEBI:15378"/>
        <dbReference type="ChEBI" id="CHEBI:16526"/>
        <dbReference type="ChEBI" id="CHEBI:57287"/>
        <dbReference type="ChEBI" id="CHEBI:78449"/>
        <dbReference type="ChEBI" id="CHEBI:88166"/>
        <dbReference type="ChEBI" id="CHEBI:167462"/>
        <dbReference type="EC" id="2.3.1.300"/>
    </reaction>
    <physiologicalReaction direction="left-to-right" evidence="11">
        <dbReference type="Rhea" id="RHEA:42277"/>
    </physiologicalReaction>
</comment>
<evidence type="ECO:0000256" key="8">
    <source>
        <dbReference type="ARBA" id="ARBA00023160"/>
    </source>
</evidence>
<evidence type="ECO:0000313" key="17">
    <source>
        <dbReference type="EMBL" id="SCJ75221.1"/>
    </source>
</evidence>
<dbReference type="HAMAP" id="MF_01815">
    <property type="entry name" value="FabH"/>
    <property type="match status" value="1"/>
</dbReference>
<feature type="active site" evidence="14">
    <location>
        <position position="278"/>
    </location>
</feature>
<dbReference type="Pfam" id="PF08541">
    <property type="entry name" value="ACP_syn_III_C"/>
    <property type="match status" value="1"/>
</dbReference>
<dbReference type="GO" id="GO:0004315">
    <property type="term" value="F:3-oxoacyl-[acyl-carrier-protein] synthase activity"/>
    <property type="evidence" value="ECO:0007669"/>
    <property type="project" value="InterPro"/>
</dbReference>
<dbReference type="SUPFAM" id="SSF53901">
    <property type="entry name" value="Thiolase-like"/>
    <property type="match status" value="1"/>
</dbReference>
<comment type="catalytic activity">
    <reaction evidence="13">
        <text>3-methylbutanoyl-CoA + malonyl-[ACP] + H(+) = 5-methyl-3-oxohexanoyl-[ACP] + CO2 + CoA</text>
        <dbReference type="Rhea" id="RHEA:42272"/>
        <dbReference type="Rhea" id="RHEA-COMP:9623"/>
        <dbReference type="Rhea" id="RHEA-COMP:9941"/>
        <dbReference type="ChEBI" id="CHEBI:15378"/>
        <dbReference type="ChEBI" id="CHEBI:16526"/>
        <dbReference type="ChEBI" id="CHEBI:57287"/>
        <dbReference type="ChEBI" id="CHEBI:57345"/>
        <dbReference type="ChEBI" id="CHEBI:78449"/>
        <dbReference type="ChEBI" id="CHEBI:78822"/>
        <dbReference type="EC" id="2.3.1.300"/>
    </reaction>
    <physiologicalReaction direction="left-to-right" evidence="13">
        <dbReference type="Rhea" id="RHEA:42273"/>
    </physiologicalReaction>
</comment>
<dbReference type="Pfam" id="PF08545">
    <property type="entry name" value="ACP_syn_III"/>
    <property type="match status" value="1"/>
</dbReference>
<reference evidence="17" key="1">
    <citation type="submission" date="2015-09" db="EMBL/GenBank/DDBJ databases">
        <authorList>
            <consortium name="Pathogen Informatics"/>
        </authorList>
    </citation>
    <scope>NUCLEOTIDE SEQUENCE</scope>
    <source>
        <strain evidence="17">2789STDY5834896</strain>
    </source>
</reference>
<dbReference type="InterPro" id="IPR016039">
    <property type="entry name" value="Thiolase-like"/>
</dbReference>
<comment type="catalytic activity">
    <reaction evidence="12">
        <text>2-methylpropanoyl-CoA + malonyl-[ACP] + H(+) = 4-methyl-3-oxopentanoyl-[ACP] + CO2 + CoA</text>
        <dbReference type="Rhea" id="RHEA:42268"/>
        <dbReference type="Rhea" id="RHEA-COMP:9623"/>
        <dbReference type="Rhea" id="RHEA-COMP:9940"/>
        <dbReference type="ChEBI" id="CHEBI:15378"/>
        <dbReference type="ChEBI" id="CHEBI:16526"/>
        <dbReference type="ChEBI" id="CHEBI:57287"/>
        <dbReference type="ChEBI" id="CHEBI:57338"/>
        <dbReference type="ChEBI" id="CHEBI:78449"/>
        <dbReference type="ChEBI" id="CHEBI:78820"/>
        <dbReference type="EC" id="2.3.1.300"/>
    </reaction>
    <physiologicalReaction direction="left-to-right" evidence="12">
        <dbReference type="Rhea" id="RHEA:42269"/>
    </physiologicalReaction>
</comment>
<gene>
    <name evidence="14 17" type="primary">fabH</name>
    <name evidence="17" type="ORF">SAMEA3545359_01796</name>
</gene>
<keyword evidence="3 14" id="KW-0963">Cytoplasm</keyword>
<protein>
    <recommendedName>
        <fullName evidence="14">Beta-ketoacyl-[acyl-carrier-protein] synthase III</fullName>
        <shortName evidence="14">Beta-ketoacyl-ACP synthase III</shortName>
        <shortName evidence="14">KAS III</shortName>
        <ecNumber evidence="14">2.3.1.180</ecNumber>
    </recommendedName>
    <alternativeName>
        <fullName evidence="14">3-oxoacyl-[acyl-carrier-protein] synthase 3</fullName>
    </alternativeName>
    <alternativeName>
        <fullName evidence="14">3-oxoacyl-[acyl-carrier-protein] synthase III</fullName>
    </alternativeName>
</protein>
<keyword evidence="6 14" id="KW-0276">Fatty acid metabolism</keyword>
<comment type="similarity">
    <text evidence="2 14">Belongs to the thiolase-like superfamily. FabH family.</text>
</comment>
<evidence type="ECO:0000259" key="15">
    <source>
        <dbReference type="Pfam" id="PF08541"/>
    </source>
</evidence>
<comment type="subunit">
    <text evidence="14">Homodimer.</text>
</comment>
<name>A0A1C6IZM0_9FIRM</name>
<feature type="domain" description="Beta-ketoacyl-[acyl-carrier-protein] synthase III C-terminal" evidence="15">
    <location>
        <begin position="232"/>
        <end position="320"/>
    </location>
</feature>
<dbReference type="AlphaFoldDB" id="A0A1C6IZM0"/>
<comment type="domain">
    <text evidence="14">The last Arg residue of the ACP-binding site is essential for the weak association between ACP/AcpP and FabH.</text>
</comment>
<evidence type="ECO:0000256" key="4">
    <source>
        <dbReference type="ARBA" id="ARBA00022516"/>
    </source>
</evidence>
<evidence type="ECO:0000256" key="7">
    <source>
        <dbReference type="ARBA" id="ARBA00023098"/>
    </source>
</evidence>
<evidence type="ECO:0000256" key="9">
    <source>
        <dbReference type="ARBA" id="ARBA00023315"/>
    </source>
</evidence>
<dbReference type="InterPro" id="IPR013747">
    <property type="entry name" value="ACP_syn_III_C"/>
</dbReference>
<comment type="catalytic activity">
    <reaction evidence="10">
        <text>malonyl-[ACP] + acetyl-CoA + H(+) = 3-oxobutanoyl-[ACP] + CO2 + CoA</text>
        <dbReference type="Rhea" id="RHEA:12080"/>
        <dbReference type="Rhea" id="RHEA-COMP:9623"/>
        <dbReference type="Rhea" id="RHEA-COMP:9625"/>
        <dbReference type="ChEBI" id="CHEBI:15378"/>
        <dbReference type="ChEBI" id="CHEBI:16526"/>
        <dbReference type="ChEBI" id="CHEBI:57287"/>
        <dbReference type="ChEBI" id="CHEBI:57288"/>
        <dbReference type="ChEBI" id="CHEBI:78449"/>
        <dbReference type="ChEBI" id="CHEBI:78450"/>
        <dbReference type="EC" id="2.3.1.180"/>
    </reaction>
    <physiologicalReaction direction="left-to-right" evidence="10">
        <dbReference type="Rhea" id="RHEA:12081"/>
    </physiologicalReaction>
</comment>
<dbReference type="GO" id="GO:0005737">
    <property type="term" value="C:cytoplasm"/>
    <property type="evidence" value="ECO:0007669"/>
    <property type="project" value="UniProtKB-SubCell"/>
</dbReference>
<dbReference type="EMBL" id="FMHG01000001">
    <property type="protein sequence ID" value="SCJ75221.1"/>
    <property type="molecule type" value="Genomic_DNA"/>
</dbReference>
<evidence type="ECO:0000256" key="3">
    <source>
        <dbReference type="ARBA" id="ARBA00022490"/>
    </source>
</evidence>
<keyword evidence="14" id="KW-0511">Multifunctional enzyme</keyword>
<dbReference type="PANTHER" id="PTHR34069">
    <property type="entry name" value="3-OXOACYL-[ACYL-CARRIER-PROTEIN] SYNTHASE 3"/>
    <property type="match status" value="1"/>
</dbReference>
<proteinExistence type="inferred from homology"/>
<evidence type="ECO:0000256" key="14">
    <source>
        <dbReference type="HAMAP-Rule" id="MF_01815"/>
    </source>
</evidence>
<feature type="active site" evidence="14">
    <location>
        <position position="111"/>
    </location>
</feature>
<keyword evidence="4 14" id="KW-0444">Lipid biosynthesis</keyword>
<evidence type="ECO:0000256" key="12">
    <source>
        <dbReference type="ARBA" id="ARBA00052467"/>
    </source>
</evidence>
<dbReference type="InterPro" id="IPR004655">
    <property type="entry name" value="FabH"/>
</dbReference>
<keyword evidence="9 14" id="KW-0012">Acyltransferase</keyword>
<dbReference type="PANTHER" id="PTHR34069:SF2">
    <property type="entry name" value="BETA-KETOACYL-[ACYL-CARRIER-PROTEIN] SYNTHASE III"/>
    <property type="match status" value="1"/>
</dbReference>
<evidence type="ECO:0000256" key="1">
    <source>
        <dbReference type="ARBA" id="ARBA00005194"/>
    </source>
</evidence>
<evidence type="ECO:0000256" key="10">
    <source>
        <dbReference type="ARBA" id="ARBA00051096"/>
    </source>
</evidence>
<dbReference type="CDD" id="cd00830">
    <property type="entry name" value="KAS_III"/>
    <property type="match status" value="1"/>
</dbReference>
<feature type="active site" evidence="14">
    <location>
        <position position="248"/>
    </location>
</feature>
<comment type="function">
    <text evidence="14">Catalyzes the condensation reaction of fatty acid synthesis by the addition to an acyl acceptor of two carbons from malonyl-ACP. Catalyzes the first condensation reaction which initiates fatty acid synthesis and may therefore play a role in governing the total rate of fatty acid production. Possesses both acetoacetyl-ACP synthase and acetyl transacylase activities. Its substrate specificity determines the biosynthesis of branched-chain and/or straight-chain of fatty acids.</text>
</comment>
<keyword evidence="7 14" id="KW-0443">Lipid metabolism</keyword>
<comment type="subcellular location">
    <subcellularLocation>
        <location evidence="14">Cytoplasm</location>
    </subcellularLocation>
</comment>
<evidence type="ECO:0000256" key="11">
    <source>
        <dbReference type="ARBA" id="ARBA00052407"/>
    </source>
</evidence>
<comment type="pathway">
    <text evidence="1 14">Lipid metabolism; fatty acid biosynthesis.</text>
</comment>
<dbReference type="InterPro" id="IPR013751">
    <property type="entry name" value="ACP_syn_III_N"/>
</dbReference>
<evidence type="ECO:0000256" key="6">
    <source>
        <dbReference type="ARBA" id="ARBA00022832"/>
    </source>
</evidence>
<feature type="region of interest" description="ACP-binding" evidence="14">
    <location>
        <begin position="249"/>
        <end position="253"/>
    </location>
</feature>
<evidence type="ECO:0000256" key="13">
    <source>
        <dbReference type="ARBA" id="ARBA00052985"/>
    </source>
</evidence>
<dbReference type="EC" id="2.3.1.180" evidence="14"/>
<dbReference type="FunFam" id="3.40.47.10:FF:000004">
    <property type="entry name" value="3-oxoacyl-[acyl-carrier-protein] synthase 3"/>
    <property type="match status" value="1"/>
</dbReference>
<dbReference type="UniPathway" id="UPA00094"/>
<evidence type="ECO:0000256" key="2">
    <source>
        <dbReference type="ARBA" id="ARBA00008642"/>
    </source>
</evidence>
<sequence length="321" mass="34479">MGMRVLSCGSYLPETVLTNADLEQMVETSDEWITERTGIKERRISAEMGTAQMGHQAAAQALQRAELAPEDIDLIVVTTVTPDNFTPSVSCMIQGLLGCKNAVAFDVNAACTGFVFAVDIADSFVRAGKAKNVLIVCTERLSGITDYRDRSTCVLFGDGAAALVLSSDDSCSYPISNCQCQGDKGDVLLAPALRGNNMHGDCAPVDSFLSMNGREVFRFAVSNIPKAIDRVLAQAELTIDDIDRLVPHQANLRIIDSFSRRYGLDPSRIAIDLDRYGNTSSASIPLCICEEVEQGRIRPGDKVLAVGFGGGLTVGATILQF</sequence>
<evidence type="ECO:0000259" key="16">
    <source>
        <dbReference type="Pfam" id="PF08545"/>
    </source>
</evidence>
<organism evidence="17">
    <name type="scientific">uncultured Anaerotruncus sp</name>
    <dbReference type="NCBI Taxonomy" id="905011"/>
    <lineage>
        <taxon>Bacteria</taxon>
        <taxon>Bacillati</taxon>
        <taxon>Bacillota</taxon>
        <taxon>Clostridia</taxon>
        <taxon>Eubacteriales</taxon>
        <taxon>Oscillospiraceae</taxon>
        <taxon>Anaerotruncus</taxon>
        <taxon>environmental samples</taxon>
    </lineage>
</organism>
<accession>A0A1C6IZM0</accession>
<dbReference type="NCBIfam" id="TIGR00747">
    <property type="entry name" value="fabH"/>
    <property type="match status" value="1"/>
</dbReference>
<dbReference type="GO" id="GO:0044550">
    <property type="term" value="P:secondary metabolite biosynthetic process"/>
    <property type="evidence" value="ECO:0007669"/>
    <property type="project" value="TreeGrafter"/>
</dbReference>
<keyword evidence="5 14" id="KW-0808">Transferase</keyword>
<dbReference type="GO" id="GO:0006633">
    <property type="term" value="P:fatty acid biosynthetic process"/>
    <property type="evidence" value="ECO:0007669"/>
    <property type="project" value="UniProtKB-UniRule"/>
</dbReference>